<name>A0AA42CGF1_9PROT</name>
<evidence type="ECO:0008006" key="3">
    <source>
        <dbReference type="Google" id="ProtNLM"/>
    </source>
</evidence>
<dbReference type="EMBL" id="JAPDNT010000044">
    <property type="protein sequence ID" value="MCW3477649.1"/>
    <property type="molecule type" value="Genomic_DNA"/>
</dbReference>
<evidence type="ECO:0000313" key="2">
    <source>
        <dbReference type="Proteomes" id="UP001165679"/>
    </source>
</evidence>
<dbReference type="AlphaFoldDB" id="A0AA42CGF1"/>
<protein>
    <recommendedName>
        <fullName evidence="3">Phage tail protein</fullName>
    </recommendedName>
</protein>
<gene>
    <name evidence="1" type="ORF">OL599_24110</name>
</gene>
<keyword evidence="2" id="KW-1185">Reference proteome</keyword>
<organism evidence="1 2">
    <name type="scientific">Limobrevibacterium gyesilva</name>
    <dbReference type="NCBI Taxonomy" id="2991712"/>
    <lineage>
        <taxon>Bacteria</taxon>
        <taxon>Pseudomonadati</taxon>
        <taxon>Pseudomonadota</taxon>
        <taxon>Alphaproteobacteria</taxon>
        <taxon>Acetobacterales</taxon>
        <taxon>Acetobacteraceae</taxon>
        <taxon>Limobrevibacterium</taxon>
    </lineage>
</organism>
<proteinExistence type="predicted"/>
<reference evidence="1" key="1">
    <citation type="submission" date="2022-09" db="EMBL/GenBank/DDBJ databases">
        <title>Rhodovastum sp. nov. RN2-1 isolated from soil in Seongnam, South Korea.</title>
        <authorList>
            <person name="Le N.T."/>
        </authorList>
    </citation>
    <scope>NUCLEOTIDE SEQUENCE</scope>
    <source>
        <strain evidence="1">RN2-1</strain>
    </source>
</reference>
<evidence type="ECO:0000313" key="1">
    <source>
        <dbReference type="EMBL" id="MCW3477649.1"/>
    </source>
</evidence>
<sequence>MANALLLGPVLFQTFELPERISWGGAQRLTVHRLPGGARVIDAMGRDDAQITWTGVFTGSDGGLRARLVDLMRADGAVWPLTWDSFFYSVVVAEFRADYARANWIPYRIACTVLRDEAEALVEAGVSLAAGVLGDLAAADGLGGVVDMAALAVPGAATRGTAAYDSAVRSVDGASTQIDGSMTAADGQMAAASLDGPSGLAQASGAAGELAGLAQARGYVRRAQANLRNAST</sequence>
<dbReference type="Proteomes" id="UP001165679">
    <property type="component" value="Unassembled WGS sequence"/>
</dbReference>
<accession>A0AA42CGF1</accession>
<comment type="caution">
    <text evidence="1">The sequence shown here is derived from an EMBL/GenBank/DDBJ whole genome shotgun (WGS) entry which is preliminary data.</text>
</comment>
<reference evidence="1" key="2">
    <citation type="submission" date="2022-10" db="EMBL/GenBank/DDBJ databases">
        <authorList>
            <person name="Trinh H.N."/>
        </authorList>
    </citation>
    <scope>NUCLEOTIDE SEQUENCE</scope>
    <source>
        <strain evidence="1">RN2-1</strain>
    </source>
</reference>
<dbReference type="RefSeq" id="WP_264716609.1">
    <property type="nucleotide sequence ID" value="NZ_JAPDNT010000044.1"/>
</dbReference>